<protein>
    <submittedName>
        <fullName evidence="2">ABC transporter permease</fullName>
    </submittedName>
</protein>
<feature type="transmembrane region" description="Helical" evidence="1">
    <location>
        <begin position="61"/>
        <end position="82"/>
    </location>
</feature>
<name>A0ABR7F5S3_9FIRM</name>
<feature type="transmembrane region" description="Helical" evidence="1">
    <location>
        <begin position="37"/>
        <end position="55"/>
    </location>
</feature>
<feature type="transmembrane region" description="Helical" evidence="1">
    <location>
        <begin position="226"/>
        <end position="253"/>
    </location>
</feature>
<proteinExistence type="predicted"/>
<sequence length="427" mass="48837">MNILIYLFIVYSFLGWVFETTIAAIKRKRFVNRGIINGPFCVIYGISAVAITVILRDLNGFWLLFGSMIVATLIEWTGGHIIEKMYHERWWDYSNFKFNFDGYICLGASVIWAIMGFVVKTWVNDLFINIYKIIPVYIMEIIVWILLAVIFIDGLATMLILSGHHKSEKYCKKAEDILDTVTKNLSDRIYGVIDSRLGKAYTRSKPETGEQKDKTKFATGCSFYKVVMLFFIGAFLGDIVETVFCRIVMGSWMSRSSVIYGQFSIVWGLGVAAITVLLYKYKDKNILFLFFTGTILGGAYEYICSVFTEIAFGTVFWDYSDMPFNLGGRINLLYCSFWGIAAIVWFKVAYPLLSALIEKIPKKPGIIATWMLLAFMLVNVSISSIALARYQERSKGKNANNNIEKWIDTKYDDNLMNRVYPKALIVD</sequence>
<keyword evidence="1" id="KW-0472">Membrane</keyword>
<dbReference type="InterPro" id="IPR010540">
    <property type="entry name" value="CmpB_TMEM229"/>
</dbReference>
<reference evidence="2 3" key="1">
    <citation type="submission" date="2020-08" db="EMBL/GenBank/DDBJ databases">
        <title>Genome public.</title>
        <authorList>
            <person name="Liu C."/>
            <person name="Sun Q."/>
        </authorList>
    </citation>
    <scope>NUCLEOTIDE SEQUENCE [LARGE SCALE GENOMIC DNA]</scope>
    <source>
        <strain evidence="2 3">BX4</strain>
    </source>
</reference>
<gene>
    <name evidence="2" type="ORF">H8S00_13430</name>
</gene>
<feature type="transmembrane region" description="Helical" evidence="1">
    <location>
        <begin position="286"/>
        <end position="311"/>
    </location>
</feature>
<feature type="transmembrane region" description="Helical" evidence="1">
    <location>
        <begin position="365"/>
        <end position="388"/>
    </location>
</feature>
<feature type="transmembrane region" description="Helical" evidence="1">
    <location>
        <begin position="6"/>
        <end position="25"/>
    </location>
</feature>
<evidence type="ECO:0000313" key="3">
    <source>
        <dbReference type="Proteomes" id="UP000597877"/>
    </source>
</evidence>
<feature type="transmembrane region" description="Helical" evidence="1">
    <location>
        <begin position="103"/>
        <end position="122"/>
    </location>
</feature>
<comment type="caution">
    <text evidence="2">The sequence shown here is derived from an EMBL/GenBank/DDBJ whole genome shotgun (WGS) entry which is preliminary data.</text>
</comment>
<dbReference type="Pfam" id="PF06541">
    <property type="entry name" value="ABC_trans_CmpB"/>
    <property type="match status" value="2"/>
</dbReference>
<keyword evidence="1" id="KW-0812">Transmembrane</keyword>
<feature type="transmembrane region" description="Helical" evidence="1">
    <location>
        <begin position="134"/>
        <end position="161"/>
    </location>
</feature>
<dbReference type="RefSeq" id="WP_186840730.1">
    <property type="nucleotide sequence ID" value="NZ_JACOOZ010000012.1"/>
</dbReference>
<accession>A0ABR7F5S3</accession>
<evidence type="ECO:0000256" key="1">
    <source>
        <dbReference type="SAM" id="Phobius"/>
    </source>
</evidence>
<keyword evidence="1" id="KW-1133">Transmembrane helix</keyword>
<evidence type="ECO:0000313" key="2">
    <source>
        <dbReference type="EMBL" id="MBC5668964.1"/>
    </source>
</evidence>
<organism evidence="2 3">
    <name type="scientific">Eubacterium segne</name>
    <dbReference type="NCBI Taxonomy" id="2763045"/>
    <lineage>
        <taxon>Bacteria</taxon>
        <taxon>Bacillati</taxon>
        <taxon>Bacillota</taxon>
        <taxon>Clostridia</taxon>
        <taxon>Eubacteriales</taxon>
        <taxon>Eubacteriaceae</taxon>
        <taxon>Eubacterium</taxon>
    </lineage>
</organism>
<feature type="transmembrane region" description="Helical" evidence="1">
    <location>
        <begin position="331"/>
        <end position="353"/>
    </location>
</feature>
<dbReference type="EMBL" id="JACOOZ010000012">
    <property type="protein sequence ID" value="MBC5668964.1"/>
    <property type="molecule type" value="Genomic_DNA"/>
</dbReference>
<dbReference type="Proteomes" id="UP000597877">
    <property type="component" value="Unassembled WGS sequence"/>
</dbReference>
<feature type="transmembrane region" description="Helical" evidence="1">
    <location>
        <begin position="259"/>
        <end position="279"/>
    </location>
</feature>
<keyword evidence="3" id="KW-1185">Reference proteome</keyword>